<dbReference type="GO" id="GO:0016020">
    <property type="term" value="C:membrane"/>
    <property type="evidence" value="ECO:0007669"/>
    <property type="project" value="UniProtKB-SubCell"/>
</dbReference>
<feature type="transmembrane region" description="Helical" evidence="9">
    <location>
        <begin position="38"/>
        <end position="56"/>
    </location>
</feature>
<comment type="similarity">
    <text evidence="7 8">Belongs to the MPDU1 (TC 2.A.43.3) family.</text>
</comment>
<keyword evidence="3 8" id="KW-0812">Transmembrane</keyword>
<protein>
    <recommendedName>
        <fullName evidence="8">Mannose-P-dolichol utilization defect 1 protein homolog</fullName>
    </recommendedName>
</protein>
<keyword evidence="5 8" id="KW-1133">Transmembrane helix</keyword>
<organism evidence="10 11">
    <name type="scientific">Galdieria partita</name>
    <dbReference type="NCBI Taxonomy" id="83374"/>
    <lineage>
        <taxon>Eukaryota</taxon>
        <taxon>Rhodophyta</taxon>
        <taxon>Bangiophyceae</taxon>
        <taxon>Galdieriales</taxon>
        <taxon>Galdieriaceae</taxon>
        <taxon>Galdieria</taxon>
    </lineage>
</organism>
<dbReference type="Proteomes" id="UP001061958">
    <property type="component" value="Unassembled WGS sequence"/>
</dbReference>
<evidence type="ECO:0000256" key="4">
    <source>
        <dbReference type="ARBA" id="ARBA00022737"/>
    </source>
</evidence>
<gene>
    <name evidence="10" type="ORF">GpartN1_g331.t1</name>
</gene>
<accession>A0A9C7PQD3</accession>
<dbReference type="PANTHER" id="PTHR12226">
    <property type="entry name" value="MANNOSE-P-DOLICHOL UTILIZATION DEFECT 1 LEC35 -RELATED"/>
    <property type="match status" value="1"/>
</dbReference>
<keyword evidence="4" id="KW-0677">Repeat</keyword>
<dbReference type="InterPro" id="IPR016817">
    <property type="entry name" value="MannP-dilichol_defect-1"/>
</dbReference>
<dbReference type="InterPro" id="IPR006603">
    <property type="entry name" value="PQ-loop_rpt"/>
</dbReference>
<keyword evidence="2" id="KW-0813">Transport</keyword>
<feature type="transmembrane region" description="Helical" evidence="9">
    <location>
        <begin position="211"/>
        <end position="231"/>
    </location>
</feature>
<dbReference type="AlphaFoldDB" id="A0A9C7PQD3"/>
<name>A0A9C7PQD3_9RHOD</name>
<feature type="transmembrane region" description="Helical" evidence="9">
    <location>
        <begin position="123"/>
        <end position="142"/>
    </location>
</feature>
<reference evidence="10" key="1">
    <citation type="journal article" date="2022" name="Proc. Natl. Acad. Sci. U.S.A.">
        <title>Life cycle and functional genomics of the unicellular red alga Galdieria for elucidating algal and plant evolution and industrial use.</title>
        <authorList>
            <person name="Hirooka S."/>
            <person name="Itabashi T."/>
            <person name="Ichinose T.M."/>
            <person name="Onuma R."/>
            <person name="Fujiwara T."/>
            <person name="Yamashita S."/>
            <person name="Jong L.W."/>
            <person name="Tomita R."/>
            <person name="Iwane A.H."/>
            <person name="Miyagishima S.Y."/>
        </authorList>
    </citation>
    <scope>NUCLEOTIDE SEQUENCE</scope>
    <source>
        <strain evidence="10">NBRC 102759</strain>
    </source>
</reference>
<evidence type="ECO:0000256" key="6">
    <source>
        <dbReference type="ARBA" id="ARBA00023136"/>
    </source>
</evidence>
<dbReference type="OrthoDB" id="271506at2759"/>
<evidence type="ECO:0000256" key="7">
    <source>
        <dbReference type="ARBA" id="ARBA00038475"/>
    </source>
</evidence>
<feature type="transmembrane region" description="Helical" evidence="9">
    <location>
        <begin position="179"/>
        <end position="199"/>
    </location>
</feature>
<evidence type="ECO:0000256" key="3">
    <source>
        <dbReference type="ARBA" id="ARBA00022692"/>
    </source>
</evidence>
<dbReference type="SMART" id="SM00679">
    <property type="entry name" value="CTNS"/>
    <property type="match status" value="2"/>
</dbReference>
<evidence type="ECO:0000256" key="5">
    <source>
        <dbReference type="ARBA" id="ARBA00022989"/>
    </source>
</evidence>
<dbReference type="Gene3D" id="1.20.1280.290">
    <property type="match status" value="2"/>
</dbReference>
<evidence type="ECO:0000256" key="9">
    <source>
        <dbReference type="SAM" id="Phobius"/>
    </source>
</evidence>
<feature type="transmembrane region" description="Helical" evidence="9">
    <location>
        <begin position="68"/>
        <end position="85"/>
    </location>
</feature>
<keyword evidence="6 8" id="KW-0472">Membrane</keyword>
<evidence type="ECO:0000256" key="2">
    <source>
        <dbReference type="ARBA" id="ARBA00022448"/>
    </source>
</evidence>
<dbReference type="EMBL" id="BQMJ01000002">
    <property type="protein sequence ID" value="GJQ08540.1"/>
    <property type="molecule type" value="Genomic_DNA"/>
</dbReference>
<evidence type="ECO:0000313" key="10">
    <source>
        <dbReference type="EMBL" id="GJQ08540.1"/>
    </source>
</evidence>
<dbReference type="PIRSF" id="PIRSF023381">
    <property type="entry name" value="MannP-dilichol_defect-1p"/>
    <property type="match status" value="1"/>
</dbReference>
<evidence type="ECO:0000313" key="11">
    <source>
        <dbReference type="Proteomes" id="UP001061958"/>
    </source>
</evidence>
<evidence type="ECO:0000256" key="8">
    <source>
        <dbReference type="PIRNR" id="PIRNR023381"/>
    </source>
</evidence>
<sequence>MNALINIVNRFRPPSCREINSLKDLEVSFSDAVCLKEAVTRFLAFCVVAFAGVIKLPQIYSILRANSAQGISSAALCIETFGYVYNLAYHYREKYPLSSYGDFLLLASQNLFILFLSYRYRHLYIWAIGFVLFFIALIFFMTSVWMPLYLLRCLVTLNIVTAMASRVPQIYSIFRNKSGGTLSLITCLGIFGGACTRIWTTAQDVKDNLVLFGYVISTLLNGILCLQLIYYRYFKSTKKKEE</sequence>
<proteinExistence type="inferred from homology"/>
<dbReference type="PANTHER" id="PTHR12226:SF2">
    <property type="entry name" value="MANNOSE-P-DOLICHOL UTILIZATION DEFECT 1 PROTEIN"/>
    <property type="match status" value="1"/>
</dbReference>
<dbReference type="Pfam" id="PF04193">
    <property type="entry name" value="PQ-loop"/>
    <property type="match status" value="2"/>
</dbReference>
<feature type="transmembrane region" description="Helical" evidence="9">
    <location>
        <begin position="97"/>
        <end position="116"/>
    </location>
</feature>
<comment type="subcellular location">
    <subcellularLocation>
        <location evidence="1 8">Membrane</location>
        <topology evidence="1 8">Multi-pass membrane protein</topology>
    </subcellularLocation>
</comment>
<keyword evidence="11" id="KW-1185">Reference proteome</keyword>
<evidence type="ECO:0000256" key="1">
    <source>
        <dbReference type="ARBA" id="ARBA00004141"/>
    </source>
</evidence>
<reference evidence="10" key="2">
    <citation type="submission" date="2022-01" db="EMBL/GenBank/DDBJ databases">
        <authorList>
            <person name="Hirooka S."/>
            <person name="Miyagishima S.Y."/>
        </authorList>
    </citation>
    <scope>NUCLEOTIDE SEQUENCE</scope>
    <source>
        <strain evidence="10">NBRC 102759</strain>
    </source>
</reference>
<comment type="caution">
    <text evidence="10">The sequence shown here is derived from an EMBL/GenBank/DDBJ whole genome shotgun (WGS) entry which is preliminary data.</text>
</comment>